<proteinExistence type="inferred from homology"/>
<evidence type="ECO:0000259" key="2">
    <source>
        <dbReference type="Pfam" id="PF09339"/>
    </source>
</evidence>
<dbReference type="Pfam" id="PF09339">
    <property type="entry name" value="HTH_IclR"/>
    <property type="match status" value="1"/>
</dbReference>
<dbReference type="InterPro" id="IPR036388">
    <property type="entry name" value="WH-like_DNA-bd_sf"/>
</dbReference>
<organism evidence="3 4">
    <name type="scientific">Streptoalloteichus tenebrarius (strain ATCC 17920 / DSM 40477 / JCM 4838 / CBS 697.72 / NBRC 16177 / NCIMB 11028 / NRRL B-12390 / A12253. 1 / ISP 5477)</name>
    <name type="common">Streptomyces tenebrarius</name>
    <dbReference type="NCBI Taxonomy" id="1933"/>
    <lineage>
        <taxon>Bacteria</taxon>
        <taxon>Bacillati</taxon>
        <taxon>Actinomycetota</taxon>
        <taxon>Actinomycetes</taxon>
        <taxon>Pseudonocardiales</taxon>
        <taxon>Pseudonocardiaceae</taxon>
        <taxon>Streptoalloteichus</taxon>
    </lineage>
</organism>
<dbReference type="PANTHER" id="PTHR18964">
    <property type="entry name" value="ROK (REPRESSOR, ORF, KINASE) FAMILY"/>
    <property type="match status" value="1"/>
</dbReference>
<feature type="domain" description="HTH iclR-type" evidence="2">
    <location>
        <begin position="16"/>
        <end position="58"/>
    </location>
</feature>
<keyword evidence="3" id="KW-0418">Kinase</keyword>
<dbReference type="Gene3D" id="3.30.420.40">
    <property type="match status" value="2"/>
</dbReference>
<dbReference type="InterPro" id="IPR000600">
    <property type="entry name" value="ROK"/>
</dbReference>
<gene>
    <name evidence="3" type="ORF">LX15_003987</name>
</gene>
<dbReference type="Proteomes" id="UP001205311">
    <property type="component" value="Unassembled WGS sequence"/>
</dbReference>
<evidence type="ECO:0000313" key="3">
    <source>
        <dbReference type="EMBL" id="MCP2260274.1"/>
    </source>
</evidence>
<protein>
    <submittedName>
        <fullName evidence="3">Sugar kinase of the NBD/HSP70 family, may containing an N-terminal HTH domain</fullName>
    </submittedName>
</protein>
<dbReference type="Gene3D" id="1.10.10.10">
    <property type="entry name" value="Winged helix-like DNA-binding domain superfamily/Winged helix DNA-binding domain"/>
    <property type="match status" value="1"/>
</dbReference>
<keyword evidence="3" id="KW-0808">Transferase</keyword>
<dbReference type="GO" id="GO:0016301">
    <property type="term" value="F:kinase activity"/>
    <property type="evidence" value="ECO:0007669"/>
    <property type="project" value="UniProtKB-KW"/>
</dbReference>
<dbReference type="EMBL" id="JAMTCP010000025">
    <property type="protein sequence ID" value="MCP2260274.1"/>
    <property type="molecule type" value="Genomic_DNA"/>
</dbReference>
<dbReference type="SUPFAM" id="SSF46785">
    <property type="entry name" value="Winged helix' DNA-binding domain"/>
    <property type="match status" value="1"/>
</dbReference>
<dbReference type="InterPro" id="IPR005471">
    <property type="entry name" value="Tscrpt_reg_IclR_N"/>
</dbReference>
<dbReference type="SUPFAM" id="SSF53067">
    <property type="entry name" value="Actin-like ATPase domain"/>
    <property type="match status" value="1"/>
</dbReference>
<comment type="similarity">
    <text evidence="1">Belongs to the ROK (NagC/XylR) family.</text>
</comment>
<sequence>MAGNPARMREWNQRLVLDLLRSTGPATRPRIARDTGLSKPTVGQALLGLEEAGLVRTVGRRAEGPGRAAVLYEANPAAGHVLAVDIGRERLRVAVADLAGDVVSRVDERNRCRSASALVRMVRELAERAVAVAGLGAGQVVATVVGSPGVADRRNRAVQLAPNLPGWGRKGLLDELAAVLGPGLVVENDANLAAVGERERGAARGVDDFAYLAVGTGLGLGLVLGGELFRGAHGAAGEVGYLPFPDVASGQGASAPGERGQMEDAVAARSVLVLAERHGLTGVRSPRDVFALARQGDDRAGRVVREEAERLASVVASVVAVVDPELVVLGGGIGANADLLVEPMTESLRRMTPLAPRVVPGELAEDAVLVGAVATGLAAARDVVFERGLRTARTRLT</sequence>
<dbReference type="InterPro" id="IPR043129">
    <property type="entry name" value="ATPase_NBD"/>
</dbReference>
<reference evidence="3 4" key="1">
    <citation type="submission" date="2022-06" db="EMBL/GenBank/DDBJ databases">
        <title>Genomic Encyclopedia of Archaeal and Bacterial Type Strains, Phase II (KMG-II): from individual species to whole genera.</title>
        <authorList>
            <person name="Goeker M."/>
        </authorList>
    </citation>
    <scope>NUCLEOTIDE SEQUENCE [LARGE SCALE GENOMIC DNA]</scope>
    <source>
        <strain evidence="3 4">DSM 40477</strain>
    </source>
</reference>
<name>A0ABT1HXN5_STRSD</name>
<dbReference type="Pfam" id="PF00480">
    <property type="entry name" value="ROK"/>
    <property type="match status" value="1"/>
</dbReference>
<accession>A0ABT1HXN5</accession>
<dbReference type="InterPro" id="IPR036390">
    <property type="entry name" value="WH_DNA-bd_sf"/>
</dbReference>
<evidence type="ECO:0000256" key="1">
    <source>
        <dbReference type="ARBA" id="ARBA00006479"/>
    </source>
</evidence>
<comment type="caution">
    <text evidence="3">The sequence shown here is derived from an EMBL/GenBank/DDBJ whole genome shotgun (WGS) entry which is preliminary data.</text>
</comment>
<evidence type="ECO:0000313" key="4">
    <source>
        <dbReference type="Proteomes" id="UP001205311"/>
    </source>
</evidence>
<dbReference type="PANTHER" id="PTHR18964:SF149">
    <property type="entry name" value="BIFUNCTIONAL UDP-N-ACETYLGLUCOSAMINE 2-EPIMERASE_N-ACETYLMANNOSAMINE KINASE"/>
    <property type="match status" value="1"/>
</dbReference>
<keyword evidence="4" id="KW-1185">Reference proteome</keyword>